<accession>A0ABP9EWA6</accession>
<evidence type="ECO:0000313" key="3">
    <source>
        <dbReference type="EMBL" id="GAA4887870.1"/>
    </source>
</evidence>
<sequence length="294" mass="33740">MKKIFSGLIIISIVLFSCKDKREKDKVDDQKKVENDIPNTHEIENQSNLDWKLVWSDEFNSDSINLNDWNFQVEKAGRFNEEWQRYTNSNNNAYIENNCLVIRAIHESHTHGMDQYTSARLHTANKQFWKYGKIAAKIKLPKGKGIWPAFWMLGTNINENGGDTPWPQCGEIDILELYGSKDDGVIEANAHYADAKDSHAMAGAASYKLEKGKFADAFHIFELEWNASKITWFVDGNQFASMSISSDELSEFHKDFFILLNIAVGGTHAGRPDASSQFPQHMHIDWVRVYQKKE</sequence>
<dbReference type="Proteomes" id="UP001500433">
    <property type="component" value="Unassembled WGS sequence"/>
</dbReference>
<dbReference type="PROSITE" id="PS51257">
    <property type="entry name" value="PROKAR_LIPOPROTEIN"/>
    <property type="match status" value="1"/>
</dbReference>
<evidence type="ECO:0000259" key="2">
    <source>
        <dbReference type="PROSITE" id="PS51762"/>
    </source>
</evidence>
<dbReference type="SUPFAM" id="SSF49899">
    <property type="entry name" value="Concanavalin A-like lectins/glucanases"/>
    <property type="match status" value="1"/>
</dbReference>
<dbReference type="Gene3D" id="2.60.120.200">
    <property type="match status" value="1"/>
</dbReference>
<keyword evidence="4" id="KW-1185">Reference proteome</keyword>
<organism evidence="3 4">
    <name type="scientific">Flaviramulus aquimarinus</name>
    <dbReference type="NCBI Taxonomy" id="1170456"/>
    <lineage>
        <taxon>Bacteria</taxon>
        <taxon>Pseudomonadati</taxon>
        <taxon>Bacteroidota</taxon>
        <taxon>Flavobacteriia</taxon>
        <taxon>Flavobacteriales</taxon>
        <taxon>Flavobacteriaceae</taxon>
        <taxon>Flaviramulus</taxon>
    </lineage>
</organism>
<comment type="similarity">
    <text evidence="1">Belongs to the glycosyl hydrolase 16 family.</text>
</comment>
<evidence type="ECO:0000256" key="1">
    <source>
        <dbReference type="ARBA" id="ARBA00006865"/>
    </source>
</evidence>
<name>A0ABP9EWA6_9FLAO</name>
<dbReference type="PANTHER" id="PTHR10963:SF55">
    <property type="entry name" value="GLYCOSIDE HYDROLASE FAMILY 16 PROTEIN"/>
    <property type="match status" value="1"/>
</dbReference>
<dbReference type="InterPro" id="IPR000757">
    <property type="entry name" value="Beta-glucanase-like"/>
</dbReference>
<dbReference type="CDD" id="cd08023">
    <property type="entry name" value="GH16_laminarinase_like"/>
    <property type="match status" value="1"/>
</dbReference>
<proteinExistence type="inferred from homology"/>
<protein>
    <recommendedName>
        <fullName evidence="2">GH16 domain-containing protein</fullName>
    </recommendedName>
</protein>
<dbReference type="EMBL" id="BAABJH010000001">
    <property type="protein sequence ID" value="GAA4887870.1"/>
    <property type="molecule type" value="Genomic_DNA"/>
</dbReference>
<comment type="caution">
    <text evidence="3">The sequence shown here is derived from an EMBL/GenBank/DDBJ whole genome shotgun (WGS) entry which is preliminary data.</text>
</comment>
<reference evidence="4" key="1">
    <citation type="journal article" date="2019" name="Int. J. Syst. Evol. Microbiol.">
        <title>The Global Catalogue of Microorganisms (GCM) 10K type strain sequencing project: providing services to taxonomists for standard genome sequencing and annotation.</title>
        <authorList>
            <consortium name="The Broad Institute Genomics Platform"/>
            <consortium name="The Broad Institute Genome Sequencing Center for Infectious Disease"/>
            <person name="Wu L."/>
            <person name="Ma J."/>
        </authorList>
    </citation>
    <scope>NUCLEOTIDE SEQUENCE [LARGE SCALE GENOMIC DNA]</scope>
    <source>
        <strain evidence="4">JCM 18274</strain>
    </source>
</reference>
<evidence type="ECO:0000313" key="4">
    <source>
        <dbReference type="Proteomes" id="UP001500433"/>
    </source>
</evidence>
<dbReference type="Pfam" id="PF00722">
    <property type="entry name" value="Glyco_hydro_16"/>
    <property type="match status" value="1"/>
</dbReference>
<dbReference type="RefSeq" id="WP_345272901.1">
    <property type="nucleotide sequence ID" value="NZ_BAABJH010000001.1"/>
</dbReference>
<feature type="domain" description="GH16" evidence="2">
    <location>
        <begin position="28"/>
        <end position="294"/>
    </location>
</feature>
<dbReference type="PROSITE" id="PS51762">
    <property type="entry name" value="GH16_2"/>
    <property type="match status" value="1"/>
</dbReference>
<dbReference type="InterPro" id="IPR013320">
    <property type="entry name" value="ConA-like_dom_sf"/>
</dbReference>
<gene>
    <name evidence="3" type="ORF">GCM10023311_09650</name>
</gene>
<dbReference type="PANTHER" id="PTHR10963">
    <property type="entry name" value="GLYCOSYL HYDROLASE-RELATED"/>
    <property type="match status" value="1"/>
</dbReference>
<dbReference type="InterPro" id="IPR050546">
    <property type="entry name" value="Glycosyl_Hydrlase_16"/>
</dbReference>